<dbReference type="EMBL" id="DVHC01000062">
    <property type="protein sequence ID" value="HIR59695.1"/>
    <property type="molecule type" value="Genomic_DNA"/>
</dbReference>
<evidence type="ECO:0000313" key="2">
    <source>
        <dbReference type="Proteomes" id="UP000824232"/>
    </source>
</evidence>
<comment type="caution">
    <text evidence="1">The sequence shown here is derived from an EMBL/GenBank/DDBJ whole genome shotgun (WGS) entry which is preliminary data.</text>
</comment>
<dbReference type="Proteomes" id="UP000824232">
    <property type="component" value="Unassembled WGS sequence"/>
</dbReference>
<dbReference type="InterPro" id="IPR009296">
    <property type="entry name" value="DUF951"/>
</dbReference>
<evidence type="ECO:0000313" key="1">
    <source>
        <dbReference type="EMBL" id="HIR59695.1"/>
    </source>
</evidence>
<name>A0A9D1J3U5_9FIRM</name>
<reference evidence="1" key="2">
    <citation type="journal article" date="2021" name="PeerJ">
        <title>Extensive microbial diversity within the chicken gut microbiome revealed by metagenomics and culture.</title>
        <authorList>
            <person name="Gilroy R."/>
            <person name="Ravi A."/>
            <person name="Getino M."/>
            <person name="Pursley I."/>
            <person name="Horton D.L."/>
            <person name="Alikhan N.F."/>
            <person name="Baker D."/>
            <person name="Gharbi K."/>
            <person name="Hall N."/>
            <person name="Watson M."/>
            <person name="Adriaenssens E.M."/>
            <person name="Foster-Nyarko E."/>
            <person name="Jarju S."/>
            <person name="Secka A."/>
            <person name="Antonio M."/>
            <person name="Oren A."/>
            <person name="Chaudhuri R.R."/>
            <person name="La Ragione R."/>
            <person name="Hildebrand F."/>
            <person name="Pallen M.J."/>
        </authorList>
    </citation>
    <scope>NUCLEOTIDE SEQUENCE</scope>
    <source>
        <strain evidence="1">CHK184-20233</strain>
    </source>
</reference>
<gene>
    <name evidence="1" type="ORF">IAB38_06555</name>
</gene>
<reference evidence="1" key="1">
    <citation type="submission" date="2020-10" db="EMBL/GenBank/DDBJ databases">
        <authorList>
            <person name="Gilroy R."/>
        </authorList>
    </citation>
    <scope>NUCLEOTIDE SEQUENCE</scope>
    <source>
        <strain evidence="1">CHK184-20233</strain>
    </source>
</reference>
<proteinExistence type="predicted"/>
<dbReference type="PANTHER" id="PTHR38455">
    <property type="entry name" value="HYPOTHETICAL CYTOSOLIC PROTEIN"/>
    <property type="match status" value="1"/>
</dbReference>
<dbReference type="PANTHER" id="PTHR38455:SF1">
    <property type="entry name" value="DUF951 DOMAIN-CONTAINING PROTEIN"/>
    <property type="match status" value="1"/>
</dbReference>
<protein>
    <submittedName>
        <fullName evidence="1">DUF951 domain-containing protein</fullName>
    </submittedName>
</protein>
<dbReference type="AlphaFoldDB" id="A0A9D1J3U5"/>
<accession>A0A9D1J3U5</accession>
<sequence>MESKTYKLGDRLVLKKGHPCGTNDWEVVKLGADIKLKCRNCGRLVFIPRIELNKKIKKIIEKENEDAS</sequence>
<dbReference type="Pfam" id="PF06107">
    <property type="entry name" value="DUF951"/>
    <property type="match status" value="1"/>
</dbReference>
<organism evidence="1 2">
    <name type="scientific">Candidatus Onthousia excrementipullorum</name>
    <dbReference type="NCBI Taxonomy" id="2840884"/>
    <lineage>
        <taxon>Bacteria</taxon>
        <taxon>Bacillati</taxon>
        <taxon>Bacillota</taxon>
        <taxon>Bacilli</taxon>
        <taxon>Candidatus Onthousia</taxon>
    </lineage>
</organism>
<dbReference type="PIRSF" id="PIRSF037263">
    <property type="entry name" value="DUF951_bac"/>
    <property type="match status" value="1"/>
</dbReference>